<name>A0ABR4ABF2_9LECA</name>
<protein>
    <recommendedName>
        <fullName evidence="3 9">Mediator of RNA polymerase II transcription subunit 10</fullName>
    </recommendedName>
    <alternativeName>
        <fullName evidence="8 9">Mediator complex subunit 10</fullName>
    </alternativeName>
</protein>
<accession>A0ABR4ABF2</accession>
<keyword evidence="5 9" id="KW-0010">Activator</keyword>
<comment type="function">
    <text evidence="9">Component of the Mediator complex, a coactivator involved in the regulated transcription of nearly all RNA polymerase II-dependent genes. Mediator functions as a bridge to convey information from gene-specific regulatory proteins to the basal RNA polymerase II transcription machinery. Mediator is recruited to promoters by direct interactions with regulatory proteins and serves as a scaffold for the assembly of a functional preinitiation complex with RNA polymerase II and the general transcription factors.</text>
</comment>
<keyword evidence="4 9" id="KW-0805">Transcription regulation</keyword>
<evidence type="ECO:0000256" key="9">
    <source>
        <dbReference type="RuleBase" id="RU364146"/>
    </source>
</evidence>
<evidence type="ECO:0000313" key="11">
    <source>
        <dbReference type="Proteomes" id="UP001590950"/>
    </source>
</evidence>
<dbReference type="InterPro" id="IPR019145">
    <property type="entry name" value="Mediator_Med10"/>
</dbReference>
<sequence>MAPTSADSVDDRLKTVIQNLFEIQSNVHGYLGPETQQGLVRNIHQLTTSLSALSDSSSALSDSSSALPVHLPPEIIDYIDQGRNPDIYTRELVESVQRSNQFLKGKSEAFAGFRDCLADEIIKHLPEAEAKVKDILGGKGMGEETKVNGC</sequence>
<dbReference type="PANTHER" id="PTHR13345">
    <property type="entry name" value="MEDIATOR OF RNA POLYMERASE II TRANSCRIPTION SUBUNIT 10"/>
    <property type="match status" value="1"/>
</dbReference>
<proteinExistence type="inferred from homology"/>
<gene>
    <name evidence="9" type="primary">MED10</name>
    <name evidence="10" type="ORF">N7G274_004259</name>
</gene>
<reference evidence="10 11" key="1">
    <citation type="submission" date="2024-09" db="EMBL/GenBank/DDBJ databases">
        <title>Rethinking Asexuality: The Enigmatic Case of Functional Sexual Genes in Lepraria (Stereocaulaceae).</title>
        <authorList>
            <person name="Doellman M."/>
            <person name="Sun Y."/>
            <person name="Barcenas-Pena A."/>
            <person name="Lumbsch H.T."/>
            <person name="Grewe F."/>
        </authorList>
    </citation>
    <scope>NUCLEOTIDE SEQUENCE [LARGE SCALE GENOMIC DNA]</scope>
    <source>
        <strain evidence="10 11">Mercado 3170</strain>
    </source>
</reference>
<dbReference type="EMBL" id="JBEFKJ010000012">
    <property type="protein sequence ID" value="KAL2043199.1"/>
    <property type="molecule type" value="Genomic_DNA"/>
</dbReference>
<comment type="subunit">
    <text evidence="9">Component of the Mediator complex.</text>
</comment>
<keyword evidence="7 9" id="KW-0539">Nucleus</keyword>
<evidence type="ECO:0000256" key="8">
    <source>
        <dbReference type="ARBA" id="ARBA00032004"/>
    </source>
</evidence>
<evidence type="ECO:0000256" key="5">
    <source>
        <dbReference type="ARBA" id="ARBA00023159"/>
    </source>
</evidence>
<dbReference type="Pfam" id="PF09748">
    <property type="entry name" value="Med10"/>
    <property type="match status" value="1"/>
</dbReference>
<dbReference type="PANTHER" id="PTHR13345:SF13">
    <property type="entry name" value="MEDIATOR OF RNA POLYMERASE II TRANSCRIPTION SUBUNIT 10"/>
    <property type="match status" value="1"/>
</dbReference>
<comment type="subcellular location">
    <subcellularLocation>
        <location evidence="1 9">Nucleus</location>
    </subcellularLocation>
</comment>
<evidence type="ECO:0000256" key="7">
    <source>
        <dbReference type="ARBA" id="ARBA00023242"/>
    </source>
</evidence>
<keyword evidence="6 9" id="KW-0804">Transcription</keyword>
<organism evidence="10 11">
    <name type="scientific">Stereocaulon virgatum</name>
    <dbReference type="NCBI Taxonomy" id="373712"/>
    <lineage>
        <taxon>Eukaryota</taxon>
        <taxon>Fungi</taxon>
        <taxon>Dikarya</taxon>
        <taxon>Ascomycota</taxon>
        <taxon>Pezizomycotina</taxon>
        <taxon>Lecanoromycetes</taxon>
        <taxon>OSLEUM clade</taxon>
        <taxon>Lecanoromycetidae</taxon>
        <taxon>Lecanorales</taxon>
        <taxon>Lecanorineae</taxon>
        <taxon>Stereocaulaceae</taxon>
        <taxon>Stereocaulon</taxon>
    </lineage>
</organism>
<dbReference type="Proteomes" id="UP001590950">
    <property type="component" value="Unassembled WGS sequence"/>
</dbReference>
<evidence type="ECO:0000256" key="2">
    <source>
        <dbReference type="ARBA" id="ARBA00005389"/>
    </source>
</evidence>
<evidence type="ECO:0000256" key="4">
    <source>
        <dbReference type="ARBA" id="ARBA00023015"/>
    </source>
</evidence>
<evidence type="ECO:0000256" key="1">
    <source>
        <dbReference type="ARBA" id="ARBA00004123"/>
    </source>
</evidence>
<keyword evidence="11" id="KW-1185">Reference proteome</keyword>
<evidence type="ECO:0000256" key="3">
    <source>
        <dbReference type="ARBA" id="ARBA00019617"/>
    </source>
</evidence>
<comment type="similarity">
    <text evidence="2 9">Belongs to the Mediator complex subunit 10 family.</text>
</comment>
<evidence type="ECO:0000313" key="10">
    <source>
        <dbReference type="EMBL" id="KAL2043199.1"/>
    </source>
</evidence>
<evidence type="ECO:0000256" key="6">
    <source>
        <dbReference type="ARBA" id="ARBA00023163"/>
    </source>
</evidence>
<comment type="caution">
    <text evidence="10">The sequence shown here is derived from an EMBL/GenBank/DDBJ whole genome shotgun (WGS) entry which is preliminary data.</text>
</comment>